<dbReference type="PRINTS" id="PR00625">
    <property type="entry name" value="JDOMAIN"/>
</dbReference>
<dbReference type="SUPFAM" id="SSF46565">
    <property type="entry name" value="Chaperone J-domain"/>
    <property type="match status" value="1"/>
</dbReference>
<dbReference type="InterPro" id="IPR036869">
    <property type="entry name" value="J_dom_sf"/>
</dbReference>
<dbReference type="OMA" id="LCPHIDG"/>
<dbReference type="STRING" id="56857.A0A200QB67"/>
<dbReference type="Pfam" id="PF00226">
    <property type="entry name" value="DnaJ"/>
    <property type="match status" value="1"/>
</dbReference>
<dbReference type="OrthoDB" id="10250354at2759"/>
<comment type="caution">
    <text evidence="2">The sequence shown here is derived from an EMBL/GenBank/DDBJ whole genome shotgun (WGS) entry which is preliminary data.</text>
</comment>
<accession>A0A200QB67</accession>
<dbReference type="PROSITE" id="PS50076">
    <property type="entry name" value="DNAJ_2"/>
    <property type="match status" value="1"/>
</dbReference>
<dbReference type="CDD" id="cd06257">
    <property type="entry name" value="DnaJ"/>
    <property type="match status" value="1"/>
</dbReference>
<evidence type="ECO:0000313" key="3">
    <source>
        <dbReference type="Proteomes" id="UP000195402"/>
    </source>
</evidence>
<dbReference type="Gene3D" id="1.10.287.110">
    <property type="entry name" value="DnaJ domain"/>
    <property type="match status" value="1"/>
</dbReference>
<proteinExistence type="predicted"/>
<gene>
    <name evidence="2" type="ORF">BVC80_1827g71</name>
</gene>
<evidence type="ECO:0000259" key="1">
    <source>
        <dbReference type="PROSITE" id="PS50076"/>
    </source>
</evidence>
<protein>
    <submittedName>
        <fullName evidence="2">DnaJ domain</fullName>
    </submittedName>
</protein>
<dbReference type="AlphaFoldDB" id="A0A200QB67"/>
<dbReference type="SMART" id="SM00271">
    <property type="entry name" value="DnaJ"/>
    <property type="match status" value="1"/>
</dbReference>
<dbReference type="InterPro" id="IPR001623">
    <property type="entry name" value="DnaJ_domain"/>
</dbReference>
<keyword evidence="3" id="KW-1185">Reference proteome</keyword>
<dbReference type="PANTHER" id="PTHR44137">
    <property type="entry name" value="BNAC03G44070D PROTEIN"/>
    <property type="match status" value="1"/>
</dbReference>
<evidence type="ECO:0000313" key="2">
    <source>
        <dbReference type="EMBL" id="OVA07706.1"/>
    </source>
</evidence>
<organism evidence="2 3">
    <name type="scientific">Macleaya cordata</name>
    <name type="common">Five-seeded plume-poppy</name>
    <name type="synonym">Bocconia cordata</name>
    <dbReference type="NCBI Taxonomy" id="56857"/>
    <lineage>
        <taxon>Eukaryota</taxon>
        <taxon>Viridiplantae</taxon>
        <taxon>Streptophyta</taxon>
        <taxon>Embryophyta</taxon>
        <taxon>Tracheophyta</taxon>
        <taxon>Spermatophyta</taxon>
        <taxon>Magnoliopsida</taxon>
        <taxon>Ranunculales</taxon>
        <taxon>Papaveraceae</taxon>
        <taxon>Papaveroideae</taxon>
        <taxon>Macleaya</taxon>
    </lineage>
</organism>
<feature type="domain" description="J" evidence="1">
    <location>
        <begin position="86"/>
        <end position="151"/>
    </location>
</feature>
<dbReference type="PANTHER" id="PTHR44137:SF32">
    <property type="entry name" value="DNAJ HEAT SHOCK AMINO-TERMINAL DOMAIN PROTEIN"/>
    <property type="match status" value="1"/>
</dbReference>
<dbReference type="InParanoid" id="A0A200QB67"/>
<dbReference type="EMBL" id="MVGT01002446">
    <property type="protein sequence ID" value="OVA07706.1"/>
    <property type="molecule type" value="Genomic_DNA"/>
</dbReference>
<dbReference type="Proteomes" id="UP000195402">
    <property type="component" value="Unassembled WGS sequence"/>
</dbReference>
<reference evidence="2 3" key="1">
    <citation type="journal article" date="2017" name="Mol. Plant">
        <title>The Genome of Medicinal Plant Macleaya cordata Provides New Insights into Benzylisoquinoline Alkaloids Metabolism.</title>
        <authorList>
            <person name="Liu X."/>
            <person name="Liu Y."/>
            <person name="Huang P."/>
            <person name="Ma Y."/>
            <person name="Qing Z."/>
            <person name="Tang Q."/>
            <person name="Cao H."/>
            <person name="Cheng P."/>
            <person name="Zheng Y."/>
            <person name="Yuan Z."/>
            <person name="Zhou Y."/>
            <person name="Liu J."/>
            <person name="Tang Z."/>
            <person name="Zhuo Y."/>
            <person name="Zhang Y."/>
            <person name="Yu L."/>
            <person name="Huang J."/>
            <person name="Yang P."/>
            <person name="Peng Q."/>
            <person name="Zhang J."/>
            <person name="Jiang W."/>
            <person name="Zhang Z."/>
            <person name="Lin K."/>
            <person name="Ro D.K."/>
            <person name="Chen X."/>
            <person name="Xiong X."/>
            <person name="Shang Y."/>
            <person name="Huang S."/>
            <person name="Zeng J."/>
        </authorList>
    </citation>
    <scope>NUCLEOTIDE SEQUENCE [LARGE SCALE GENOMIC DNA]</scope>
    <source>
        <strain evidence="3">cv. BLH2017</strain>
        <tissue evidence="2">Root</tissue>
    </source>
</reference>
<name>A0A200QB67_MACCD</name>
<sequence>MPHLAFILIRPTVVSEAAHTLKGEAELKFKAQDFTSALKFAKLAKDLDPNLEGVEQFIAAYRVYVAAAAPSAYFDLPTRMFNGEPNWYDILGLTDIWIETEVIRKQYKKMEELVHPDKNNSIAAEGAFKLISEAWRFLSNPYRRLAYNVGLDPDFQ</sequence>